<keyword evidence="3 4" id="KW-0342">GTP-binding</keyword>
<protein>
    <submittedName>
        <fullName evidence="8">UPF0042 nucleotide-binding protein</fullName>
    </submittedName>
</protein>
<feature type="binding site" evidence="4">
    <location>
        <begin position="84"/>
        <end position="87"/>
    </location>
    <ligand>
        <name>GTP</name>
        <dbReference type="ChEBI" id="CHEBI:37565"/>
    </ligand>
</feature>
<dbReference type="Proteomes" id="UP000199377">
    <property type="component" value="Unassembled WGS sequence"/>
</dbReference>
<dbReference type="RefSeq" id="WP_092857544.1">
    <property type="nucleotide sequence ID" value="NZ_FOQH01000001.1"/>
</dbReference>
<keyword evidence="1 4" id="KW-0547">Nucleotide-binding</keyword>
<evidence type="ECO:0000256" key="1">
    <source>
        <dbReference type="ARBA" id="ARBA00022741"/>
    </source>
</evidence>
<evidence type="ECO:0000256" key="2">
    <source>
        <dbReference type="ARBA" id="ARBA00022840"/>
    </source>
</evidence>
<dbReference type="EMBL" id="FOQH01000001">
    <property type="protein sequence ID" value="SFH69001.1"/>
    <property type="molecule type" value="Genomic_DNA"/>
</dbReference>
<dbReference type="InterPro" id="IPR053931">
    <property type="entry name" value="RapZ_C"/>
</dbReference>
<dbReference type="Gene3D" id="3.40.50.300">
    <property type="entry name" value="P-loop containing nucleotide triphosphate hydrolases"/>
    <property type="match status" value="1"/>
</dbReference>
<dbReference type="PANTHER" id="PTHR30448:SF0">
    <property type="entry name" value="RNASE ADAPTER PROTEIN RAPZ"/>
    <property type="match status" value="1"/>
</dbReference>
<dbReference type="Pfam" id="PF22740">
    <property type="entry name" value="PapZ_C"/>
    <property type="match status" value="1"/>
</dbReference>
<dbReference type="InterPro" id="IPR053930">
    <property type="entry name" value="RapZ-like_N"/>
</dbReference>
<sequence>MTLADSSDPRSRPDASGAGEPCAAPIPLALVTGMSGAGNSTAIRVLEDMGYEAIDNLPLSFIERLFPEGGSEPQDPRPVALGLDVRTRGFSAPALLARLDALRARGDLAPVLIFLDCADTALLDRFKTTRRRHPLAPDDSPEAGLARERDLLWPVREKADLVLDTTDLSPHDLKARLAHLATPGARRSLSLSIQSFSFKRGAPREADTVIDCRFLANPHWQKELRPLTGRDPAVAEHVRRDPLYAAFVERVTELTLLLLPAYRREGKAYYCMALGCSGGRHRSVAVAEDLAARLAEAGWPATVRHRELDRAAA</sequence>
<organism evidence="8 9">
    <name type="scientific">Albimonas pacifica</name>
    <dbReference type="NCBI Taxonomy" id="1114924"/>
    <lineage>
        <taxon>Bacteria</taxon>
        <taxon>Pseudomonadati</taxon>
        <taxon>Pseudomonadota</taxon>
        <taxon>Alphaproteobacteria</taxon>
        <taxon>Rhodobacterales</taxon>
        <taxon>Paracoccaceae</taxon>
        <taxon>Albimonas</taxon>
    </lineage>
</organism>
<dbReference type="GO" id="GO:0005524">
    <property type="term" value="F:ATP binding"/>
    <property type="evidence" value="ECO:0007669"/>
    <property type="project" value="UniProtKB-UniRule"/>
</dbReference>
<feature type="domain" description="RapZ C-terminal" evidence="7">
    <location>
        <begin position="190"/>
        <end position="308"/>
    </location>
</feature>
<evidence type="ECO:0000259" key="7">
    <source>
        <dbReference type="Pfam" id="PF22740"/>
    </source>
</evidence>
<evidence type="ECO:0000259" key="6">
    <source>
        <dbReference type="Pfam" id="PF03668"/>
    </source>
</evidence>
<proteinExistence type="inferred from homology"/>
<dbReference type="OrthoDB" id="9784461at2"/>
<evidence type="ECO:0000313" key="9">
    <source>
        <dbReference type="Proteomes" id="UP000199377"/>
    </source>
</evidence>
<evidence type="ECO:0000256" key="3">
    <source>
        <dbReference type="ARBA" id="ARBA00023134"/>
    </source>
</evidence>
<reference evidence="8 9" key="1">
    <citation type="submission" date="2016-10" db="EMBL/GenBank/DDBJ databases">
        <authorList>
            <person name="de Groot N.N."/>
        </authorList>
    </citation>
    <scope>NUCLEOTIDE SEQUENCE [LARGE SCALE GENOMIC DNA]</scope>
    <source>
        <strain evidence="8 9">CGMCC 1.11030</strain>
    </source>
</reference>
<comment type="caution">
    <text evidence="4">Lacks conserved residue(s) required for the propagation of feature annotation.</text>
</comment>
<keyword evidence="9" id="KW-1185">Reference proteome</keyword>
<dbReference type="PIRSF" id="PIRSF005052">
    <property type="entry name" value="P-loopkin"/>
    <property type="match status" value="1"/>
</dbReference>
<gene>
    <name evidence="8" type="ORF">SAMN05216258_101544</name>
</gene>
<accession>A0A1I3C4T4</accession>
<evidence type="ECO:0000256" key="5">
    <source>
        <dbReference type="SAM" id="MobiDB-lite"/>
    </source>
</evidence>
<feature type="region of interest" description="Disordered" evidence="5">
    <location>
        <begin position="1"/>
        <end position="20"/>
    </location>
</feature>
<name>A0A1I3C4T4_9RHOB</name>
<dbReference type="GO" id="GO:0005525">
    <property type="term" value="F:GTP binding"/>
    <property type="evidence" value="ECO:0007669"/>
    <property type="project" value="UniProtKB-UniRule"/>
</dbReference>
<feature type="domain" description="RapZ-like N-terminal" evidence="6">
    <location>
        <begin position="28"/>
        <end position="178"/>
    </location>
</feature>
<dbReference type="PANTHER" id="PTHR30448">
    <property type="entry name" value="RNASE ADAPTER PROTEIN RAPZ"/>
    <property type="match status" value="1"/>
</dbReference>
<evidence type="ECO:0000313" key="8">
    <source>
        <dbReference type="EMBL" id="SFH69001.1"/>
    </source>
</evidence>
<dbReference type="STRING" id="1114924.SAMN05216258_101544"/>
<evidence type="ECO:0000256" key="4">
    <source>
        <dbReference type="HAMAP-Rule" id="MF_00636"/>
    </source>
</evidence>
<dbReference type="Pfam" id="PF03668">
    <property type="entry name" value="RapZ-like_N"/>
    <property type="match status" value="1"/>
</dbReference>
<dbReference type="HAMAP" id="MF_00636">
    <property type="entry name" value="RapZ_like"/>
    <property type="match status" value="1"/>
</dbReference>
<dbReference type="AlphaFoldDB" id="A0A1I3C4T4"/>
<dbReference type="SUPFAM" id="SSF52540">
    <property type="entry name" value="P-loop containing nucleoside triphosphate hydrolases"/>
    <property type="match status" value="1"/>
</dbReference>
<keyword evidence="2 4" id="KW-0067">ATP-binding</keyword>
<dbReference type="InterPro" id="IPR005337">
    <property type="entry name" value="RapZ-like"/>
</dbReference>
<dbReference type="InterPro" id="IPR027417">
    <property type="entry name" value="P-loop_NTPase"/>
</dbReference>
<dbReference type="NCBIfam" id="NF003828">
    <property type="entry name" value="PRK05416.1"/>
    <property type="match status" value="1"/>
</dbReference>